<dbReference type="Pfam" id="PF20151">
    <property type="entry name" value="DUF6533"/>
    <property type="match status" value="1"/>
</dbReference>
<reference evidence="3" key="2">
    <citation type="journal article" date="2020" name="Nat. Commun.">
        <title>Large-scale genome sequencing of mycorrhizal fungi provides insights into the early evolution of symbiotic traits.</title>
        <authorList>
            <person name="Miyauchi S."/>
            <person name="Kiss E."/>
            <person name="Kuo A."/>
            <person name="Drula E."/>
            <person name="Kohler A."/>
            <person name="Sanchez-Garcia M."/>
            <person name="Morin E."/>
            <person name="Andreopoulos B."/>
            <person name="Barry K.W."/>
            <person name="Bonito G."/>
            <person name="Buee M."/>
            <person name="Carver A."/>
            <person name="Chen C."/>
            <person name="Cichocki N."/>
            <person name="Clum A."/>
            <person name="Culley D."/>
            <person name="Crous P.W."/>
            <person name="Fauchery L."/>
            <person name="Girlanda M."/>
            <person name="Hayes R.D."/>
            <person name="Keri Z."/>
            <person name="LaButti K."/>
            <person name="Lipzen A."/>
            <person name="Lombard V."/>
            <person name="Magnuson J."/>
            <person name="Maillard F."/>
            <person name="Murat C."/>
            <person name="Nolan M."/>
            <person name="Ohm R.A."/>
            <person name="Pangilinan J."/>
            <person name="Pereira M.F."/>
            <person name="Perotto S."/>
            <person name="Peter M."/>
            <person name="Pfister S."/>
            <person name="Riley R."/>
            <person name="Sitrit Y."/>
            <person name="Stielow J.B."/>
            <person name="Szollosi G."/>
            <person name="Zifcakova L."/>
            <person name="Stursova M."/>
            <person name="Spatafora J.W."/>
            <person name="Tedersoo L."/>
            <person name="Vaario L.M."/>
            <person name="Yamada A."/>
            <person name="Yan M."/>
            <person name="Wang P."/>
            <person name="Xu J."/>
            <person name="Bruns T."/>
            <person name="Baldrian P."/>
            <person name="Vilgalys R."/>
            <person name="Dunand C."/>
            <person name="Henrissat B."/>
            <person name="Grigoriev I.V."/>
            <person name="Hibbett D."/>
            <person name="Nagy L.G."/>
            <person name="Martin F.M."/>
        </authorList>
    </citation>
    <scope>NUCLEOTIDE SEQUENCE</scope>
    <source>
        <strain evidence="3">BED1</strain>
    </source>
</reference>
<evidence type="ECO:0000259" key="2">
    <source>
        <dbReference type="Pfam" id="PF20151"/>
    </source>
</evidence>
<feature type="transmembrane region" description="Helical" evidence="1">
    <location>
        <begin position="171"/>
        <end position="193"/>
    </location>
</feature>
<gene>
    <name evidence="3" type="ORF">L210DRAFT_951277</name>
</gene>
<dbReference type="InterPro" id="IPR045340">
    <property type="entry name" value="DUF6533"/>
</dbReference>
<organism evidence="3 4">
    <name type="scientific">Boletus edulis BED1</name>
    <dbReference type="NCBI Taxonomy" id="1328754"/>
    <lineage>
        <taxon>Eukaryota</taxon>
        <taxon>Fungi</taxon>
        <taxon>Dikarya</taxon>
        <taxon>Basidiomycota</taxon>
        <taxon>Agaricomycotina</taxon>
        <taxon>Agaricomycetes</taxon>
        <taxon>Agaricomycetidae</taxon>
        <taxon>Boletales</taxon>
        <taxon>Boletineae</taxon>
        <taxon>Boletaceae</taxon>
        <taxon>Boletoideae</taxon>
        <taxon>Boletus</taxon>
    </lineage>
</organism>
<evidence type="ECO:0000313" key="3">
    <source>
        <dbReference type="EMBL" id="KAF8428922.1"/>
    </source>
</evidence>
<dbReference type="Proteomes" id="UP001194468">
    <property type="component" value="Unassembled WGS sequence"/>
</dbReference>
<dbReference type="AlphaFoldDB" id="A0AAD4G891"/>
<feature type="transmembrane region" description="Helical" evidence="1">
    <location>
        <begin position="46"/>
        <end position="70"/>
    </location>
</feature>
<evidence type="ECO:0000313" key="4">
    <source>
        <dbReference type="Proteomes" id="UP001194468"/>
    </source>
</evidence>
<feature type="domain" description="DUF6533" evidence="2">
    <location>
        <begin position="17"/>
        <end position="61"/>
    </location>
</feature>
<keyword evidence="1" id="KW-1133">Transmembrane helix</keyword>
<keyword evidence="1" id="KW-0812">Transmembrane</keyword>
<comment type="caution">
    <text evidence="3">The sequence shown here is derived from an EMBL/GenBank/DDBJ whole genome shotgun (WGS) entry which is preliminary data.</text>
</comment>
<dbReference type="EMBL" id="WHUW01000070">
    <property type="protein sequence ID" value="KAF8428922.1"/>
    <property type="molecule type" value="Genomic_DNA"/>
</dbReference>
<proteinExistence type="predicted"/>
<feature type="transmembrane region" description="Helical" evidence="1">
    <location>
        <begin position="82"/>
        <end position="106"/>
    </location>
</feature>
<feature type="transmembrane region" description="Helical" evidence="1">
    <location>
        <begin position="247"/>
        <end position="269"/>
    </location>
</feature>
<accession>A0AAD4G891</accession>
<keyword evidence="4" id="KW-1185">Reference proteome</keyword>
<keyword evidence="1" id="KW-0472">Membrane</keyword>
<evidence type="ECO:0000256" key="1">
    <source>
        <dbReference type="SAM" id="Phobius"/>
    </source>
</evidence>
<feature type="transmembrane region" description="Helical" evidence="1">
    <location>
        <begin position="118"/>
        <end position="140"/>
    </location>
</feature>
<protein>
    <recommendedName>
        <fullName evidence="2">DUF6533 domain-containing protein</fullName>
    </recommendedName>
</protein>
<reference evidence="3" key="1">
    <citation type="submission" date="2019-10" db="EMBL/GenBank/DDBJ databases">
        <authorList>
            <consortium name="DOE Joint Genome Institute"/>
            <person name="Kuo A."/>
            <person name="Miyauchi S."/>
            <person name="Kiss E."/>
            <person name="Drula E."/>
            <person name="Kohler A."/>
            <person name="Sanchez-Garcia M."/>
            <person name="Andreopoulos B."/>
            <person name="Barry K.W."/>
            <person name="Bonito G."/>
            <person name="Buee M."/>
            <person name="Carver A."/>
            <person name="Chen C."/>
            <person name="Cichocki N."/>
            <person name="Clum A."/>
            <person name="Culley D."/>
            <person name="Crous P.W."/>
            <person name="Fauchery L."/>
            <person name="Girlanda M."/>
            <person name="Hayes R."/>
            <person name="Keri Z."/>
            <person name="LaButti K."/>
            <person name="Lipzen A."/>
            <person name="Lombard V."/>
            <person name="Magnuson J."/>
            <person name="Maillard F."/>
            <person name="Morin E."/>
            <person name="Murat C."/>
            <person name="Nolan M."/>
            <person name="Ohm R."/>
            <person name="Pangilinan J."/>
            <person name="Pereira M."/>
            <person name="Perotto S."/>
            <person name="Peter M."/>
            <person name="Riley R."/>
            <person name="Sitrit Y."/>
            <person name="Stielow B."/>
            <person name="Szollosi G."/>
            <person name="Zifcakova L."/>
            <person name="Stursova M."/>
            <person name="Spatafora J.W."/>
            <person name="Tedersoo L."/>
            <person name="Vaario L.-M."/>
            <person name="Yamada A."/>
            <person name="Yan M."/>
            <person name="Wang P."/>
            <person name="Xu J."/>
            <person name="Bruns T."/>
            <person name="Baldrian P."/>
            <person name="Vilgalys R."/>
            <person name="Henrissat B."/>
            <person name="Grigoriev I.V."/>
            <person name="Hibbett D."/>
            <person name="Nagy L.G."/>
            <person name="Martin F.M."/>
        </authorList>
    </citation>
    <scope>NUCLEOTIDE SEQUENCE</scope>
    <source>
        <strain evidence="3">BED1</strain>
    </source>
</reference>
<name>A0AAD4G891_BOLED</name>
<sequence>MSSDLQSAVELIRLNDYTTVMIVAAVTYDYCLTFSREVDYIWCRSWTWVSTIFVLVRYIGLCWAILGGLIGSTFVPGPVRVSTALILVTFWGFPIFLAAADLVMIFRVYAIWNRSTRILYVLLFVFAAQVVSSFILTGLYDSPNTYLLTSVVQVDKFSFCNSFNVNLNTTLLLFGYLFPRYVLSAMLVVLAIIPTLKQAVEMHRATKQWQPNLYVRQLVKDGILYFLVNLINNVASTLTAKAVTNEIWILFLNVVIYITLCPIIPRFIISIRELYDRDGRGRVQGIDTGFGASSQLVASQDGTVSAIAFADAAPGRDLVAEEDADKPDAIQLEARGGSTSRV</sequence>